<dbReference type="AlphaFoldDB" id="A0A0E9UPE8"/>
<protein>
    <submittedName>
        <fullName evidence="1">Uncharacterized protein</fullName>
    </submittedName>
</protein>
<accession>A0A0E9UPE8</accession>
<organism evidence="1">
    <name type="scientific">Anguilla anguilla</name>
    <name type="common">European freshwater eel</name>
    <name type="synonym">Muraena anguilla</name>
    <dbReference type="NCBI Taxonomy" id="7936"/>
    <lineage>
        <taxon>Eukaryota</taxon>
        <taxon>Metazoa</taxon>
        <taxon>Chordata</taxon>
        <taxon>Craniata</taxon>
        <taxon>Vertebrata</taxon>
        <taxon>Euteleostomi</taxon>
        <taxon>Actinopterygii</taxon>
        <taxon>Neopterygii</taxon>
        <taxon>Teleostei</taxon>
        <taxon>Anguilliformes</taxon>
        <taxon>Anguillidae</taxon>
        <taxon>Anguilla</taxon>
    </lineage>
</organism>
<sequence>MQAQAALPSCSAKRHSDGLFTYDPFILLYTE</sequence>
<evidence type="ECO:0000313" key="1">
    <source>
        <dbReference type="EMBL" id="JAH66808.1"/>
    </source>
</evidence>
<dbReference type="EMBL" id="GBXM01041769">
    <property type="protein sequence ID" value="JAH66808.1"/>
    <property type="molecule type" value="Transcribed_RNA"/>
</dbReference>
<reference evidence="1" key="2">
    <citation type="journal article" date="2015" name="Fish Shellfish Immunol.">
        <title>Early steps in the European eel (Anguilla anguilla)-Vibrio vulnificus interaction in the gills: Role of the RtxA13 toxin.</title>
        <authorList>
            <person name="Callol A."/>
            <person name="Pajuelo D."/>
            <person name="Ebbesson L."/>
            <person name="Teles M."/>
            <person name="MacKenzie S."/>
            <person name="Amaro C."/>
        </authorList>
    </citation>
    <scope>NUCLEOTIDE SEQUENCE</scope>
</reference>
<proteinExistence type="predicted"/>
<reference evidence="1" key="1">
    <citation type="submission" date="2014-11" db="EMBL/GenBank/DDBJ databases">
        <authorList>
            <person name="Amaro Gonzalez C."/>
        </authorList>
    </citation>
    <scope>NUCLEOTIDE SEQUENCE</scope>
</reference>
<name>A0A0E9UPE8_ANGAN</name>